<keyword evidence="2" id="KW-0812">Transmembrane</keyword>
<dbReference type="AlphaFoldDB" id="A0A7W8DTY3"/>
<evidence type="ECO:0000313" key="3">
    <source>
        <dbReference type="EMBL" id="MBB5041885.1"/>
    </source>
</evidence>
<keyword evidence="2" id="KW-0472">Membrane</keyword>
<evidence type="ECO:0000313" key="4">
    <source>
        <dbReference type="Proteomes" id="UP000535406"/>
    </source>
</evidence>
<dbReference type="Pfam" id="PF16872">
    <property type="entry name" value="putAbiC"/>
    <property type="match status" value="1"/>
</dbReference>
<comment type="caution">
    <text evidence="3">The sequence shown here is derived from an EMBL/GenBank/DDBJ whole genome shotgun (WGS) entry which is preliminary data.</text>
</comment>
<protein>
    <recommendedName>
        <fullName evidence="5">Phage abortive infection protein</fullName>
    </recommendedName>
</protein>
<sequence>MYTPKKLDGVKMRVPVNLALIVIGAWLLWTMLHLALARWGFEVDMAVLGQWGDSFGALNAAFSAAAVIGVIATLRLQSTEIATQQREIERQNERLVRADRNGRLQQFEATFFQLFALFRELRDKVKFGVNDDGDPLYGREAFEVAFNEMKSFLAKHALYSNEPEPEMGEVIERFYRDDIHRRSEGSLGPYFRVLYTVLRRVSENDDLSDDEKARYGNLVRSQMSSAEISLTAANALTKDSGNFRVFVEEFRLLKYLPKGTLYRIWLEGIYPAKTFEARD</sequence>
<dbReference type="Proteomes" id="UP000535406">
    <property type="component" value="Unassembled WGS sequence"/>
</dbReference>
<gene>
    <name evidence="3" type="ORF">HNQ66_001268</name>
</gene>
<dbReference type="RefSeq" id="WP_184141970.1">
    <property type="nucleotide sequence ID" value="NZ_JACHIK010000003.1"/>
</dbReference>
<dbReference type="InterPro" id="IPR031709">
    <property type="entry name" value="PutAbiC"/>
</dbReference>
<proteinExistence type="predicted"/>
<evidence type="ECO:0000256" key="1">
    <source>
        <dbReference type="SAM" id="Coils"/>
    </source>
</evidence>
<reference evidence="3 4" key="1">
    <citation type="submission" date="2020-08" db="EMBL/GenBank/DDBJ databases">
        <title>Genomic Encyclopedia of Type Strains, Phase IV (KMG-IV): sequencing the most valuable type-strain genomes for metagenomic binning, comparative biology and taxonomic classification.</title>
        <authorList>
            <person name="Goeker M."/>
        </authorList>
    </citation>
    <scope>NUCLEOTIDE SEQUENCE [LARGE SCALE GENOMIC DNA]</scope>
    <source>
        <strain evidence="3 4">DSM 21319</strain>
    </source>
</reference>
<feature type="coiled-coil region" evidence="1">
    <location>
        <begin position="74"/>
        <end position="101"/>
    </location>
</feature>
<organism evidence="3 4">
    <name type="scientific">Shinella fusca</name>
    <dbReference type="NCBI Taxonomy" id="544480"/>
    <lineage>
        <taxon>Bacteria</taxon>
        <taxon>Pseudomonadati</taxon>
        <taxon>Pseudomonadota</taxon>
        <taxon>Alphaproteobacteria</taxon>
        <taxon>Hyphomicrobiales</taxon>
        <taxon>Rhizobiaceae</taxon>
        <taxon>Shinella</taxon>
    </lineage>
</organism>
<feature type="transmembrane region" description="Helical" evidence="2">
    <location>
        <begin position="12"/>
        <end position="36"/>
    </location>
</feature>
<dbReference type="EMBL" id="JACHIK010000003">
    <property type="protein sequence ID" value="MBB5041885.1"/>
    <property type="molecule type" value="Genomic_DNA"/>
</dbReference>
<feature type="transmembrane region" description="Helical" evidence="2">
    <location>
        <begin position="56"/>
        <end position="76"/>
    </location>
</feature>
<name>A0A7W8DTY3_9HYPH</name>
<keyword evidence="2" id="KW-1133">Transmembrane helix</keyword>
<evidence type="ECO:0008006" key="5">
    <source>
        <dbReference type="Google" id="ProtNLM"/>
    </source>
</evidence>
<accession>A0A7W8DTY3</accession>
<keyword evidence="4" id="KW-1185">Reference proteome</keyword>
<keyword evidence="1" id="KW-0175">Coiled coil</keyword>
<evidence type="ECO:0000256" key="2">
    <source>
        <dbReference type="SAM" id="Phobius"/>
    </source>
</evidence>